<dbReference type="EMBL" id="CAJPIN010014883">
    <property type="protein sequence ID" value="CAG2061186.1"/>
    <property type="molecule type" value="Genomic_DNA"/>
</dbReference>
<feature type="compositionally biased region" description="Acidic residues" evidence="1">
    <location>
        <begin position="77"/>
        <end position="101"/>
    </location>
</feature>
<sequence length="155" mass="17730">MFLKSKQKSELPSPNQSSISPTVDRELSIEVVSSQSDLMPKSILRDQRNATPRQLWDVDPREMTNEEKQLWKRQELEGEEEADINEKDDEDWNSEEEDPDEERVIAGVKVAEEVYPHLSGGRMETIKKNTLRTADQDSNPNIPVIISLSIARVTP</sequence>
<feature type="compositionally biased region" description="Polar residues" evidence="1">
    <location>
        <begin position="10"/>
        <end position="21"/>
    </location>
</feature>
<evidence type="ECO:0000313" key="2">
    <source>
        <dbReference type="EMBL" id="CAG2061186.1"/>
    </source>
</evidence>
<dbReference type="Proteomes" id="UP001153148">
    <property type="component" value="Unassembled WGS sequence"/>
</dbReference>
<feature type="compositionally biased region" description="Basic and acidic residues" evidence="1">
    <location>
        <begin position="56"/>
        <end position="76"/>
    </location>
</feature>
<protein>
    <submittedName>
        <fullName evidence="2">Uncharacterized protein</fullName>
    </submittedName>
</protein>
<evidence type="ECO:0000313" key="3">
    <source>
        <dbReference type="Proteomes" id="UP001153148"/>
    </source>
</evidence>
<feature type="region of interest" description="Disordered" evidence="1">
    <location>
        <begin position="1"/>
        <end position="102"/>
    </location>
</feature>
<feature type="non-terminal residue" evidence="2">
    <location>
        <position position="155"/>
    </location>
</feature>
<proteinExistence type="predicted"/>
<gene>
    <name evidence="2" type="ORF">TPAB3V08_LOCUS8141</name>
</gene>
<evidence type="ECO:0000256" key="1">
    <source>
        <dbReference type="SAM" id="MobiDB-lite"/>
    </source>
</evidence>
<accession>A0ABN7P091</accession>
<keyword evidence="3" id="KW-1185">Reference proteome</keyword>
<name>A0ABN7P091_TIMPD</name>
<organism evidence="2 3">
    <name type="scientific">Timema podura</name>
    <name type="common">Walking stick</name>
    <dbReference type="NCBI Taxonomy" id="61482"/>
    <lineage>
        <taxon>Eukaryota</taxon>
        <taxon>Metazoa</taxon>
        <taxon>Ecdysozoa</taxon>
        <taxon>Arthropoda</taxon>
        <taxon>Hexapoda</taxon>
        <taxon>Insecta</taxon>
        <taxon>Pterygota</taxon>
        <taxon>Neoptera</taxon>
        <taxon>Polyneoptera</taxon>
        <taxon>Phasmatodea</taxon>
        <taxon>Timematodea</taxon>
        <taxon>Timematoidea</taxon>
        <taxon>Timematidae</taxon>
        <taxon>Timema</taxon>
    </lineage>
</organism>
<reference evidence="2" key="1">
    <citation type="submission" date="2021-03" db="EMBL/GenBank/DDBJ databases">
        <authorList>
            <person name="Tran Van P."/>
        </authorList>
    </citation>
    <scope>NUCLEOTIDE SEQUENCE</scope>
</reference>
<comment type="caution">
    <text evidence="2">The sequence shown here is derived from an EMBL/GenBank/DDBJ whole genome shotgun (WGS) entry which is preliminary data.</text>
</comment>